<dbReference type="InterPro" id="IPR003673">
    <property type="entry name" value="CoA-Trfase_fam_III"/>
</dbReference>
<dbReference type="PANTHER" id="PTHR48228:SF5">
    <property type="entry name" value="ALPHA-METHYLACYL-COA RACEMASE"/>
    <property type="match status" value="1"/>
</dbReference>
<dbReference type="SUPFAM" id="SSF89796">
    <property type="entry name" value="CoA-transferase family III (CaiB/BaiF)"/>
    <property type="match status" value="1"/>
</dbReference>
<dbReference type="InterPro" id="IPR044855">
    <property type="entry name" value="CoA-Trfase_III_dom3_sf"/>
</dbReference>
<name>A0AA95SL20_9BURK</name>
<dbReference type="InterPro" id="IPR023606">
    <property type="entry name" value="CoA-Trfase_III_dom_1_sf"/>
</dbReference>
<dbReference type="InterPro" id="IPR050509">
    <property type="entry name" value="CoA-transferase_III"/>
</dbReference>
<dbReference type="GO" id="GO:0003824">
    <property type="term" value="F:catalytic activity"/>
    <property type="evidence" value="ECO:0007669"/>
    <property type="project" value="InterPro"/>
</dbReference>
<dbReference type="Proteomes" id="UP001177769">
    <property type="component" value="Chromosome"/>
</dbReference>
<reference evidence="1" key="1">
    <citation type="submission" date="2023-01" db="EMBL/GenBank/DDBJ databases">
        <title>Whole genome sequence of Paucibacter sp. S2-9 isolated from pond sediment.</title>
        <authorList>
            <person name="Jung J.Y."/>
        </authorList>
    </citation>
    <scope>NUCLEOTIDE SEQUENCE</scope>
    <source>
        <strain evidence="1">S2-9</strain>
    </source>
</reference>
<dbReference type="Gene3D" id="3.30.1540.10">
    <property type="entry name" value="formyl-coa transferase, domain 3"/>
    <property type="match status" value="1"/>
</dbReference>
<protein>
    <submittedName>
        <fullName evidence="1">CaiB/BaiF CoA-transferase family protein</fullName>
    </submittedName>
</protein>
<dbReference type="Gene3D" id="3.40.50.10540">
    <property type="entry name" value="Crotonobetainyl-coa:carnitine coa-transferase, domain 1"/>
    <property type="match status" value="1"/>
</dbReference>
<dbReference type="PANTHER" id="PTHR48228">
    <property type="entry name" value="SUCCINYL-COA--D-CITRAMALATE COA-TRANSFERASE"/>
    <property type="match status" value="1"/>
</dbReference>
<proteinExistence type="predicted"/>
<gene>
    <name evidence="1" type="ORF">PFX98_23015</name>
</gene>
<dbReference type="Pfam" id="PF02515">
    <property type="entry name" value="CoA_transf_3"/>
    <property type="match status" value="1"/>
</dbReference>
<dbReference type="AlphaFoldDB" id="A0AA95SL20"/>
<dbReference type="EMBL" id="CP116346">
    <property type="protein sequence ID" value="WIT11723.1"/>
    <property type="molecule type" value="Genomic_DNA"/>
</dbReference>
<dbReference type="RefSeq" id="WP_285232808.1">
    <property type="nucleotide sequence ID" value="NZ_CP116346.1"/>
</dbReference>
<organism evidence="1 2">
    <name type="scientific">Paucibacter sediminis</name>
    <dbReference type="NCBI Taxonomy" id="3019553"/>
    <lineage>
        <taxon>Bacteria</taxon>
        <taxon>Pseudomonadati</taxon>
        <taxon>Pseudomonadota</taxon>
        <taxon>Betaproteobacteria</taxon>
        <taxon>Burkholderiales</taxon>
        <taxon>Sphaerotilaceae</taxon>
        <taxon>Roseateles</taxon>
    </lineage>
</organism>
<evidence type="ECO:0000313" key="1">
    <source>
        <dbReference type="EMBL" id="WIT11723.1"/>
    </source>
</evidence>
<accession>A0AA95SL20</accession>
<keyword evidence="2" id="KW-1185">Reference proteome</keyword>
<evidence type="ECO:0000313" key="2">
    <source>
        <dbReference type="Proteomes" id="UP001177769"/>
    </source>
</evidence>
<sequence length="374" mass="39403">MSQGPLAGLRVIEFAGIGPGPMAGMLLADMGAEVIVVERPAALRTLGGGEAMNRGKRSICVDLKSAVGVAAIKRLVESADALIEGYRPGVMERLGLGPEAFEAQHPRLVYGRVTGWGQTGPLAQAAGHDINYVALTGVLAIASRAGQAPTLPATLLGDMAGGAMFLAFGVVCALLEAQRSGRGQVVDAAMIDGVGALSSLVHSLRGIGMWGDDPAQNFFLHGSPFYDSFECADGRHITLGAIEPPFYKLLLQKLDLEHLDAQLQYDHRHWPAARAEVAARIKQKTRDEWTALLEGSDVCFAPVLSLAEAAQHPHQRARGNFVEVDGKIQPASAPRFARTPGPAPRPFPQPGQDTHAVLAALGLGEAEIAAMARA</sequence>
<dbReference type="KEGG" id="pais:PFX98_23015"/>